<gene>
    <name evidence="1" type="ORF">CLIB1444_01S13410</name>
</gene>
<evidence type="ECO:0000313" key="2">
    <source>
        <dbReference type="Proteomes" id="UP001152531"/>
    </source>
</evidence>
<dbReference type="EMBL" id="CALSDN010000001">
    <property type="protein sequence ID" value="CAH6718737.1"/>
    <property type="molecule type" value="Genomic_DNA"/>
</dbReference>
<accession>A0ACA9Y1A6</accession>
<dbReference type="Proteomes" id="UP001152531">
    <property type="component" value="Unassembled WGS sequence"/>
</dbReference>
<name>A0ACA9Y1A6_9ASCO</name>
<proteinExistence type="predicted"/>
<protein>
    <submittedName>
        <fullName evidence="1">Actin-like protein Arp6p</fullName>
    </submittedName>
</protein>
<keyword evidence="2" id="KW-1185">Reference proteome</keyword>
<evidence type="ECO:0000313" key="1">
    <source>
        <dbReference type="EMBL" id="CAH6718737.1"/>
    </source>
</evidence>
<comment type="caution">
    <text evidence="1">The sequence shown here is derived from an EMBL/GenBank/DDBJ whole genome shotgun (WGS) entry which is preliminary data.</text>
</comment>
<sequence>MSQFIIVDNGSYNIKSGYSTFEEPMIQSNSITKTKDGSIYISNDYRNTNNHSGIIFKRPHDQGNLVSWETEKLVWDYAFNEISTQYITSSKTSKSKSKTMDFSSDSEIDFKSLGLILTETPFQLPQLSINTDQIVFEEFEFQNYYRCIPQSLVPWTLDTDIENDFNLIIDCGFNATWIIPVIYKSVYWKGVKKLPIGGKLLNGLLREFISFRHYDINEDPILINTIKESTCFMAANFNEALKTKEANYCQFILPDFKTTTTGYVKKNDGKPLQDNGDLQSLNLVDERFVIPESLYHPEIIFDNSPNNNSIIHSTSFKNLSDLVIESIMSSPEIARPLLSQNISIVGGTSLLPNFSERLKTEISKELPQDWKIKILHNDYRNDLTNWYGGLILSQSDIIDNITISKQDYYEHGSNWCQKQFGFKNI</sequence>
<organism evidence="1 2">
    <name type="scientific">[Candida] jaroonii</name>
    <dbReference type="NCBI Taxonomy" id="467808"/>
    <lineage>
        <taxon>Eukaryota</taxon>
        <taxon>Fungi</taxon>
        <taxon>Dikarya</taxon>
        <taxon>Ascomycota</taxon>
        <taxon>Saccharomycotina</taxon>
        <taxon>Pichiomycetes</taxon>
        <taxon>Debaryomycetaceae</taxon>
        <taxon>Yamadazyma</taxon>
    </lineage>
</organism>
<reference evidence="1" key="1">
    <citation type="submission" date="2022-06" db="EMBL/GenBank/DDBJ databases">
        <authorList>
            <person name="Legras J.-L."/>
            <person name="Devillers H."/>
            <person name="Grondin C."/>
        </authorList>
    </citation>
    <scope>NUCLEOTIDE SEQUENCE</scope>
    <source>
        <strain evidence="1">CLIB 1444</strain>
    </source>
</reference>